<keyword evidence="5 10" id="KW-0547">Nucleotide-binding</keyword>
<dbReference type="Pfam" id="PF00005">
    <property type="entry name" value="ABC_tran"/>
    <property type="match status" value="1"/>
</dbReference>
<evidence type="ECO:0000256" key="2">
    <source>
        <dbReference type="ARBA" id="ARBA00005417"/>
    </source>
</evidence>
<keyword evidence="7" id="KW-1278">Translocase</keyword>
<dbReference type="InterPro" id="IPR005876">
    <property type="entry name" value="Co_trans_ATP-bd"/>
</dbReference>
<sequence length="277" mass="31953">MRRNKNMLKLENITVLFDDLKALEHVNMEFMEGKITGIIGTNGSGKSTLMKVMTKLLKPQEGSVYLDQQLIQDKKKDLFSYRQEVNMVFQNPEQQLFYTIAKDDIGMALENLGYPEEECEKRVREAIELMDIKELQDRPVQYLSYGQKKKVAIAGMLALKPRFLLLDEPTAGLDPKGRDQMAMIMKKLVSNGTSIIVTSHDMDLMYDCCDYAYLIKKGKIMTQGTKYEVFQKEEILLDAGLSVPWIVKLHQAIQTPLVENEEILFEQLKEGYLWQNH</sequence>
<dbReference type="InterPro" id="IPR015856">
    <property type="entry name" value="ABC_transpr_CbiO/EcfA_su"/>
</dbReference>
<dbReference type="InterPro" id="IPR050095">
    <property type="entry name" value="ECF_ABC_transporter_ATP-bd"/>
</dbReference>
<dbReference type="PANTHER" id="PTHR43553:SF24">
    <property type="entry name" value="ENERGY-COUPLING FACTOR TRANSPORTER ATP-BINDING PROTEIN ECFA1"/>
    <property type="match status" value="1"/>
</dbReference>
<proteinExistence type="inferred from homology"/>
<organism evidence="12 13">
    <name type="scientific">Streptococcus australis ATCC 700641</name>
    <dbReference type="NCBI Taxonomy" id="888833"/>
    <lineage>
        <taxon>Bacteria</taxon>
        <taxon>Bacillati</taxon>
        <taxon>Bacillota</taxon>
        <taxon>Bacilli</taxon>
        <taxon>Lactobacillales</taxon>
        <taxon>Streptococcaceae</taxon>
        <taxon>Streptococcus</taxon>
    </lineage>
</organism>
<dbReference type="SMART" id="SM00382">
    <property type="entry name" value="AAA"/>
    <property type="match status" value="1"/>
</dbReference>
<dbReference type="GO" id="GO:0016887">
    <property type="term" value="F:ATP hydrolysis activity"/>
    <property type="evidence" value="ECO:0007669"/>
    <property type="project" value="InterPro"/>
</dbReference>
<evidence type="ECO:0000313" key="13">
    <source>
        <dbReference type="Proteomes" id="UP000002814"/>
    </source>
</evidence>
<dbReference type="InterPro" id="IPR003593">
    <property type="entry name" value="AAA+_ATPase"/>
</dbReference>
<evidence type="ECO:0000256" key="10">
    <source>
        <dbReference type="RuleBase" id="RU364103"/>
    </source>
</evidence>
<dbReference type="InterPro" id="IPR003439">
    <property type="entry name" value="ABC_transporter-like_ATP-bd"/>
</dbReference>
<dbReference type="PROSITE" id="PS50893">
    <property type="entry name" value="ABC_TRANSPORTER_2"/>
    <property type="match status" value="1"/>
</dbReference>
<evidence type="ECO:0000256" key="6">
    <source>
        <dbReference type="ARBA" id="ARBA00022840"/>
    </source>
</evidence>
<dbReference type="EMBL" id="AEQR01000019">
    <property type="protein sequence ID" value="EFV99210.1"/>
    <property type="molecule type" value="Genomic_DNA"/>
</dbReference>
<dbReference type="GO" id="GO:0042626">
    <property type="term" value="F:ATPase-coupled transmembrane transporter activity"/>
    <property type="evidence" value="ECO:0007669"/>
    <property type="project" value="TreeGrafter"/>
</dbReference>
<keyword evidence="13" id="KW-1185">Reference proteome</keyword>
<feature type="domain" description="ABC transporter" evidence="11">
    <location>
        <begin position="8"/>
        <end position="242"/>
    </location>
</feature>
<dbReference type="GO" id="GO:0032217">
    <property type="term" value="F:riboflavin transmembrane transporter activity"/>
    <property type="evidence" value="ECO:0007669"/>
    <property type="project" value="UniProtKB-ARBA"/>
</dbReference>
<reference evidence="12 13" key="1">
    <citation type="submission" date="2010-12" db="EMBL/GenBank/DDBJ databases">
        <authorList>
            <person name="Muzny D."/>
            <person name="Qin X."/>
            <person name="Deng J."/>
            <person name="Jiang H."/>
            <person name="Liu Y."/>
            <person name="Qu J."/>
            <person name="Song X.-Z."/>
            <person name="Zhang L."/>
            <person name="Thornton R."/>
            <person name="Coyle M."/>
            <person name="Francisco L."/>
            <person name="Jackson L."/>
            <person name="Javaid M."/>
            <person name="Korchina V."/>
            <person name="Kovar C."/>
            <person name="Mata R."/>
            <person name="Mathew T."/>
            <person name="Ngo R."/>
            <person name="Nguyen L."/>
            <person name="Nguyen N."/>
            <person name="Okwuonu G."/>
            <person name="Ongeri F."/>
            <person name="Pham C."/>
            <person name="Simmons D."/>
            <person name="Wilczek-Boney K."/>
            <person name="Hale W."/>
            <person name="Jakkamsetti A."/>
            <person name="Pham P."/>
            <person name="Ruth R."/>
            <person name="San Lucas F."/>
            <person name="Warren J."/>
            <person name="Zhang J."/>
            <person name="Zhao Z."/>
            <person name="Zhou C."/>
            <person name="Zhu D."/>
            <person name="Lee S."/>
            <person name="Bess C."/>
            <person name="Blankenburg K."/>
            <person name="Forbes L."/>
            <person name="Fu Q."/>
            <person name="Gubbala S."/>
            <person name="Hirani K."/>
            <person name="Jayaseelan J.C."/>
            <person name="Lara F."/>
            <person name="Munidasa M."/>
            <person name="Palculict T."/>
            <person name="Patil S."/>
            <person name="Pu L.-L."/>
            <person name="Saada N."/>
            <person name="Tang L."/>
            <person name="Weissenberger G."/>
            <person name="Zhu Y."/>
            <person name="Hemphill L."/>
            <person name="Shang Y."/>
            <person name="Youmans B."/>
            <person name="Ayvaz T."/>
            <person name="Ross M."/>
            <person name="Santibanez J."/>
            <person name="Aqrawi P."/>
            <person name="Gross S."/>
            <person name="Joshi V."/>
            <person name="Fowler G."/>
            <person name="Nazareth L."/>
            <person name="Reid J."/>
            <person name="Worley K."/>
            <person name="Petrosino J."/>
            <person name="Highlander S."/>
            <person name="Gibbs R."/>
        </authorList>
    </citation>
    <scope>NUCLEOTIDE SEQUENCE [LARGE SCALE GENOMIC DNA]</scope>
    <source>
        <strain evidence="12 13">ATCC 700641</strain>
    </source>
</reference>
<dbReference type="PANTHER" id="PTHR43553">
    <property type="entry name" value="HEAVY METAL TRANSPORTER"/>
    <property type="match status" value="1"/>
</dbReference>
<evidence type="ECO:0000256" key="5">
    <source>
        <dbReference type="ARBA" id="ARBA00022741"/>
    </source>
</evidence>
<dbReference type="PROSITE" id="PS00211">
    <property type="entry name" value="ABC_TRANSPORTER_1"/>
    <property type="match status" value="1"/>
</dbReference>
<evidence type="ECO:0000256" key="7">
    <source>
        <dbReference type="ARBA" id="ARBA00022967"/>
    </source>
</evidence>
<dbReference type="Gene3D" id="3.40.50.300">
    <property type="entry name" value="P-loop containing nucleotide triphosphate hydrolases"/>
    <property type="match status" value="1"/>
</dbReference>
<name>E7SAV1_9STRE</name>
<keyword evidence="6 10" id="KW-0067">ATP-binding</keyword>
<comment type="similarity">
    <text evidence="2 10">Belongs to the ABC transporter superfamily.</text>
</comment>
<evidence type="ECO:0000256" key="9">
    <source>
        <dbReference type="ARBA" id="ARBA00025157"/>
    </source>
</evidence>
<comment type="function">
    <text evidence="10">Part of an ABC transporter complex. Responsible for energy coupling to the transport system.</text>
</comment>
<dbReference type="eggNOG" id="COG1122">
    <property type="taxonomic scope" value="Bacteria"/>
</dbReference>
<dbReference type="InterPro" id="IPR017871">
    <property type="entry name" value="ABC_transporter-like_CS"/>
</dbReference>
<keyword evidence="3 10" id="KW-0813">Transport</keyword>
<evidence type="ECO:0000256" key="3">
    <source>
        <dbReference type="ARBA" id="ARBA00022448"/>
    </source>
</evidence>
<dbReference type="GO" id="GO:0005524">
    <property type="term" value="F:ATP binding"/>
    <property type="evidence" value="ECO:0007669"/>
    <property type="project" value="UniProtKB-UniRule"/>
</dbReference>
<evidence type="ECO:0000256" key="8">
    <source>
        <dbReference type="ARBA" id="ARBA00023136"/>
    </source>
</evidence>
<dbReference type="NCBIfam" id="TIGR01166">
    <property type="entry name" value="cbiO"/>
    <property type="match status" value="1"/>
</dbReference>
<evidence type="ECO:0000256" key="4">
    <source>
        <dbReference type="ARBA" id="ARBA00022475"/>
    </source>
</evidence>
<evidence type="ECO:0000256" key="1">
    <source>
        <dbReference type="ARBA" id="ARBA00004202"/>
    </source>
</evidence>
<dbReference type="AlphaFoldDB" id="E7SAV1"/>
<evidence type="ECO:0000313" key="12">
    <source>
        <dbReference type="EMBL" id="EFV99210.1"/>
    </source>
</evidence>
<comment type="function">
    <text evidence="9">Probably part of an ABC transporter complex. Responsible for energy coupling to the transport system.</text>
</comment>
<comment type="caution">
    <text evidence="12">The sequence shown here is derived from an EMBL/GenBank/DDBJ whole genome shotgun (WGS) entry which is preliminary data.</text>
</comment>
<dbReference type="InterPro" id="IPR027417">
    <property type="entry name" value="P-loop_NTPase"/>
</dbReference>
<gene>
    <name evidence="12" type="ORF">HMPREF9421_1318</name>
</gene>
<evidence type="ECO:0000259" key="11">
    <source>
        <dbReference type="PROSITE" id="PS50893"/>
    </source>
</evidence>
<dbReference type="CDD" id="cd03225">
    <property type="entry name" value="ABC_cobalt_CbiO_domain1"/>
    <property type="match status" value="1"/>
</dbReference>
<dbReference type="SUPFAM" id="SSF52540">
    <property type="entry name" value="P-loop containing nucleoside triphosphate hydrolases"/>
    <property type="match status" value="1"/>
</dbReference>
<protein>
    <recommendedName>
        <fullName evidence="10">ABC transporter ATP-binding protein</fullName>
    </recommendedName>
</protein>
<keyword evidence="8 10" id="KW-0472">Membrane</keyword>
<dbReference type="GO" id="GO:0006824">
    <property type="term" value="P:cobalt ion transport"/>
    <property type="evidence" value="ECO:0007669"/>
    <property type="project" value="InterPro"/>
</dbReference>
<dbReference type="FunFam" id="3.40.50.300:FF:000224">
    <property type="entry name" value="Energy-coupling factor transporter ATP-binding protein EcfA"/>
    <property type="match status" value="1"/>
</dbReference>
<dbReference type="HOGENOM" id="CLU_000604_1_22_9"/>
<dbReference type="GO" id="GO:0043190">
    <property type="term" value="C:ATP-binding cassette (ABC) transporter complex"/>
    <property type="evidence" value="ECO:0007669"/>
    <property type="project" value="TreeGrafter"/>
</dbReference>
<comment type="subcellular location">
    <subcellularLocation>
        <location evidence="1 10">Cell membrane</location>
        <topology evidence="1 10">Peripheral membrane protein</topology>
    </subcellularLocation>
</comment>
<keyword evidence="4 10" id="KW-1003">Cell membrane</keyword>
<keyword evidence="12" id="KW-0378">Hydrolase</keyword>
<accession>E7SAV1</accession>
<dbReference type="Proteomes" id="UP000002814">
    <property type="component" value="Unassembled WGS sequence"/>
</dbReference>